<dbReference type="Proteomes" id="UP000280405">
    <property type="component" value="Unassembled WGS sequence"/>
</dbReference>
<protein>
    <submittedName>
        <fullName evidence="1">Uncharacterized protein</fullName>
    </submittedName>
</protein>
<name>A0A3A8EIA8_9GAMM</name>
<evidence type="ECO:0000313" key="2">
    <source>
        <dbReference type="Proteomes" id="UP000280405"/>
    </source>
</evidence>
<evidence type="ECO:0000313" key="1">
    <source>
        <dbReference type="EMBL" id="RKG34325.1"/>
    </source>
</evidence>
<comment type="caution">
    <text evidence="1">The sequence shown here is derived from an EMBL/GenBank/DDBJ whole genome shotgun (WGS) entry which is preliminary data.</text>
</comment>
<keyword evidence="2" id="KW-1185">Reference proteome</keyword>
<organism evidence="1 2">
    <name type="scientific">Acinetobacter rongchengensis</name>
    <dbReference type="NCBI Taxonomy" id="2419601"/>
    <lineage>
        <taxon>Bacteria</taxon>
        <taxon>Pseudomonadati</taxon>
        <taxon>Pseudomonadota</taxon>
        <taxon>Gammaproteobacteria</taxon>
        <taxon>Moraxellales</taxon>
        <taxon>Moraxellaceae</taxon>
        <taxon>Acinetobacter</taxon>
    </lineage>
</organism>
<gene>
    <name evidence="1" type="ORF">D7V20_17545</name>
</gene>
<accession>A0A3A8EIA8</accession>
<reference evidence="1 2" key="1">
    <citation type="submission" date="2018-09" db="EMBL/GenBank/DDBJ databases">
        <title>The draft genome of Acinetobacter spp. strains.</title>
        <authorList>
            <person name="Qin J."/>
            <person name="Feng Y."/>
            <person name="Zong Z."/>
        </authorList>
    </citation>
    <scope>NUCLEOTIDE SEQUENCE [LARGE SCALE GENOMIC DNA]</scope>
    <source>
        <strain evidence="1 2">WCHAc060115</strain>
    </source>
</reference>
<sequence length="116" mass="13722">MNFNEWYAQLDLEGFSQQEIAKMAFNFGQQSQINNNKPNISVEEYLNIGHEPKFVSEEYQSWKQGLSDFDVLEAYFYAMSSFFQNLTDDHETNEYMKLITQYTGTYIADQKVGYFE</sequence>
<dbReference type="AlphaFoldDB" id="A0A3A8EIA8"/>
<proteinExistence type="predicted"/>
<dbReference type="EMBL" id="RAXT01000074">
    <property type="protein sequence ID" value="RKG34325.1"/>
    <property type="molecule type" value="Genomic_DNA"/>
</dbReference>
<dbReference type="RefSeq" id="WP_120385256.1">
    <property type="nucleotide sequence ID" value="NZ_RAXT01000074.1"/>
</dbReference>